<dbReference type="GO" id="GO:0009103">
    <property type="term" value="P:lipopolysaccharide biosynthetic process"/>
    <property type="evidence" value="ECO:0007669"/>
    <property type="project" value="TreeGrafter"/>
</dbReference>
<evidence type="ECO:0000256" key="1">
    <source>
        <dbReference type="SAM" id="Phobius"/>
    </source>
</evidence>
<keyword evidence="1" id="KW-0812">Transmembrane</keyword>
<evidence type="ECO:0000259" key="2">
    <source>
        <dbReference type="Pfam" id="PF01757"/>
    </source>
</evidence>
<feature type="transmembrane region" description="Helical" evidence="1">
    <location>
        <begin position="41"/>
        <end position="61"/>
    </location>
</feature>
<feature type="transmembrane region" description="Helical" evidence="1">
    <location>
        <begin position="373"/>
        <end position="395"/>
    </location>
</feature>
<dbReference type="GO" id="GO:0016747">
    <property type="term" value="F:acyltransferase activity, transferring groups other than amino-acyl groups"/>
    <property type="evidence" value="ECO:0007669"/>
    <property type="project" value="InterPro"/>
</dbReference>
<feature type="transmembrane region" description="Helical" evidence="1">
    <location>
        <begin position="335"/>
        <end position="352"/>
    </location>
</feature>
<dbReference type="AlphaFoldDB" id="A0AAW3T4X4"/>
<protein>
    <submittedName>
        <fullName evidence="4">Peptidoglycan/LPS O-acetylase OafA/YrhL</fullName>
    </submittedName>
</protein>
<dbReference type="InterPro" id="IPR043968">
    <property type="entry name" value="SGNH"/>
</dbReference>
<dbReference type="RefSeq" id="WP_182515596.1">
    <property type="nucleotide sequence ID" value="NZ_JACGXP010000002.1"/>
</dbReference>
<gene>
    <name evidence="4" type="ORF">FHW23_001289</name>
</gene>
<evidence type="ECO:0000313" key="5">
    <source>
        <dbReference type="Proteomes" id="UP000590225"/>
    </source>
</evidence>
<dbReference type="Pfam" id="PF19040">
    <property type="entry name" value="SGNH"/>
    <property type="match status" value="1"/>
</dbReference>
<dbReference type="InterPro" id="IPR050879">
    <property type="entry name" value="Acyltransferase_3"/>
</dbReference>
<feature type="transmembrane region" description="Helical" evidence="1">
    <location>
        <begin position="154"/>
        <end position="171"/>
    </location>
</feature>
<proteinExistence type="predicted"/>
<feature type="domain" description="SGNH" evidence="3">
    <location>
        <begin position="448"/>
        <end position="678"/>
    </location>
</feature>
<keyword evidence="1" id="KW-1133">Transmembrane helix</keyword>
<dbReference type="Pfam" id="PF01757">
    <property type="entry name" value="Acyl_transf_3"/>
    <property type="match status" value="1"/>
</dbReference>
<evidence type="ECO:0000259" key="3">
    <source>
        <dbReference type="Pfam" id="PF19040"/>
    </source>
</evidence>
<dbReference type="EMBL" id="JACGXP010000002">
    <property type="protein sequence ID" value="MBA8990043.1"/>
    <property type="molecule type" value="Genomic_DNA"/>
</dbReference>
<sequence>MGIRRSVTETRGFRQDIQGLRAVAVALVIVYHLFPKHLPGGFVGVDVFFVVSGFLISGHLLREATTSGRVDVPRFWLRRARRLLPAAVLVILVVAATALLVLPMTAWRELGLQTFASTFYVENWRLALNAHTYTAASPSTSPFQHFWSLSVEEQFYLVWPFVFLLAAIPSIRRRGHARSRTVVLVTIAVITAASLAYSIWYTDHSRAAAYFVTPTRMWELAAGALIAFVPVRARLGLVWTEALRWGGLALVGLTALVYTDATAFPGVAAAVPVLGAVAFVVAGSCGTPLGQASPLRWRPVQLTGDVSYSLYLWHWPLIVLTTAWVDRALLPLEKIGLLGLSVGLAALSYTYVENRWRALPVRRHASGRRPRRVLSAVSAAVVLGVAVSGAALVVVPQRVADDAAATAGARPGAAAALRGDFATTTRGGPVPSPVGANQDNWTTAHPDCQQKLGPFTGLTTCAVGASATSARLRVALVGDSHAGHWEPAVEKVADERGWAVTTYVRSACPITTVRAAGSTDHDDACTKWNDAVLRALADEHYDAVIVASASYTAFPAASGRSPAEEAAIGYAGAWERILATGARVVPIEDNPDPTAAGIADIDACAAEHPDDLGPCLFRRPASDADPQIAAAARADVRVVDTTDLFCNNRVCSPIIGGVLVYQDRTHITATYAKSLAPYLGDRLAPLVEG</sequence>
<feature type="transmembrane region" description="Helical" evidence="1">
    <location>
        <begin position="207"/>
        <end position="230"/>
    </location>
</feature>
<accession>A0AAW3T4X4</accession>
<dbReference type="PANTHER" id="PTHR23028">
    <property type="entry name" value="ACETYLTRANSFERASE"/>
    <property type="match status" value="1"/>
</dbReference>
<name>A0AAW3T4X4_9MICO</name>
<dbReference type="PANTHER" id="PTHR23028:SF53">
    <property type="entry name" value="ACYL_TRANSF_3 DOMAIN-CONTAINING PROTEIN"/>
    <property type="match status" value="1"/>
</dbReference>
<keyword evidence="1" id="KW-0472">Membrane</keyword>
<dbReference type="Proteomes" id="UP000590225">
    <property type="component" value="Unassembled WGS sequence"/>
</dbReference>
<reference evidence="4 5" key="1">
    <citation type="submission" date="2020-07" db="EMBL/GenBank/DDBJ databases">
        <title>Above-ground endophytic microbial communities from plants in different locations in the United States.</title>
        <authorList>
            <person name="Frank C."/>
        </authorList>
    </citation>
    <scope>NUCLEOTIDE SEQUENCE [LARGE SCALE GENOMIC DNA]</scope>
    <source>
        <strain evidence="4 5">WPL5_2</strain>
    </source>
</reference>
<comment type="caution">
    <text evidence="4">The sequence shown here is derived from an EMBL/GenBank/DDBJ whole genome shotgun (WGS) entry which is preliminary data.</text>
</comment>
<evidence type="ECO:0000313" key="4">
    <source>
        <dbReference type="EMBL" id="MBA8990043.1"/>
    </source>
</evidence>
<feature type="transmembrane region" description="Helical" evidence="1">
    <location>
        <begin position="267"/>
        <end position="289"/>
    </location>
</feature>
<feature type="transmembrane region" description="Helical" evidence="1">
    <location>
        <begin position="242"/>
        <end position="261"/>
    </location>
</feature>
<feature type="transmembrane region" description="Helical" evidence="1">
    <location>
        <begin position="20"/>
        <end position="35"/>
    </location>
</feature>
<feature type="domain" description="Acyltransferase 3" evidence="2">
    <location>
        <begin position="16"/>
        <end position="347"/>
    </location>
</feature>
<dbReference type="InterPro" id="IPR002656">
    <property type="entry name" value="Acyl_transf_3_dom"/>
</dbReference>
<organism evidence="4 5">
    <name type="scientific">Curtobacterium pusillum</name>
    <dbReference type="NCBI Taxonomy" id="69373"/>
    <lineage>
        <taxon>Bacteria</taxon>
        <taxon>Bacillati</taxon>
        <taxon>Actinomycetota</taxon>
        <taxon>Actinomycetes</taxon>
        <taxon>Micrococcales</taxon>
        <taxon>Microbacteriaceae</taxon>
        <taxon>Curtobacterium</taxon>
    </lineage>
</organism>
<feature type="transmembrane region" description="Helical" evidence="1">
    <location>
        <begin position="183"/>
        <end position="201"/>
    </location>
</feature>
<dbReference type="GO" id="GO:0016020">
    <property type="term" value="C:membrane"/>
    <property type="evidence" value="ECO:0007669"/>
    <property type="project" value="TreeGrafter"/>
</dbReference>
<feature type="transmembrane region" description="Helical" evidence="1">
    <location>
        <begin position="82"/>
        <end position="102"/>
    </location>
</feature>
<feature type="transmembrane region" description="Helical" evidence="1">
    <location>
        <begin position="310"/>
        <end position="329"/>
    </location>
</feature>